<protein>
    <submittedName>
        <fullName evidence="2">Aldo/keto reductase</fullName>
    </submittedName>
</protein>
<keyword evidence="3" id="KW-1185">Reference proteome</keyword>
<evidence type="ECO:0000313" key="2">
    <source>
        <dbReference type="EMBL" id="MBM0104270.1"/>
    </source>
</evidence>
<dbReference type="InterPro" id="IPR036812">
    <property type="entry name" value="NAD(P)_OxRdtase_dom_sf"/>
</dbReference>
<dbReference type="InterPro" id="IPR006311">
    <property type="entry name" value="TAT_signal"/>
</dbReference>
<dbReference type="Proteomes" id="UP000661077">
    <property type="component" value="Unassembled WGS sequence"/>
</dbReference>
<dbReference type="PANTHER" id="PTHR43638">
    <property type="entry name" value="OXIDOREDUCTASE, ALDO/KETO REDUCTASE FAMILY PROTEIN"/>
    <property type="match status" value="1"/>
</dbReference>
<sequence length="358" mass="39347">MSNGAKSTADRTFSTGAHVSRRAFLGGTLASGLLSAAPLTALAQESNTVTKTARRINTPLPAIGLGTFLTFDALPGQSRAHLAEVMRRFWAAGGRVIDTSPLYGMGEVNVGDFAAALGIGDRLFITNKVWSTGEFLGDDSHARRSLDVSMQRLWRERIDVMQCHSLVNADVVVPLLNAWKAEGKIGHVGVSHHEPDYFSALARWVQRDDIDVVQVHYSIHTRQAEERILPAAAERGIAVLVNMPFEKARLFSIVAGRALPDFAREIGAENWAQFFLKWVVSHPAVTCALPATSNPEHLSQNMGALRGPLPDREMRARMVRYMESMPGFATLAAMPPYPNKQYTGVITRAQRALRKHQQ</sequence>
<dbReference type="Gene3D" id="3.20.20.100">
    <property type="entry name" value="NADP-dependent oxidoreductase domain"/>
    <property type="match status" value="1"/>
</dbReference>
<evidence type="ECO:0000259" key="1">
    <source>
        <dbReference type="Pfam" id="PF00248"/>
    </source>
</evidence>
<comment type="caution">
    <text evidence="2">The sequence shown here is derived from an EMBL/GenBank/DDBJ whole genome shotgun (WGS) entry which is preliminary data.</text>
</comment>
<dbReference type="PANTHER" id="PTHR43638:SF3">
    <property type="entry name" value="ALDEHYDE REDUCTASE"/>
    <property type="match status" value="1"/>
</dbReference>
<dbReference type="Pfam" id="PF00248">
    <property type="entry name" value="Aldo_ket_red"/>
    <property type="match status" value="1"/>
</dbReference>
<name>A0ABS1WTH1_9GAMM</name>
<accession>A0ABS1WTH1</accession>
<dbReference type="PROSITE" id="PS51318">
    <property type="entry name" value="TAT"/>
    <property type="match status" value="1"/>
</dbReference>
<dbReference type="CDD" id="cd19095">
    <property type="entry name" value="AKR_PA4992-like"/>
    <property type="match status" value="1"/>
</dbReference>
<dbReference type="SUPFAM" id="SSF51430">
    <property type="entry name" value="NAD(P)-linked oxidoreductase"/>
    <property type="match status" value="1"/>
</dbReference>
<reference evidence="2 3" key="1">
    <citation type="journal article" date="2021" name="Int. J. Syst. Evol. Microbiol.">
        <title>Steroidobacter gossypii sp. nov., isolated from soil of cotton cropping field.</title>
        <authorList>
            <person name="Huang R."/>
            <person name="Yang S."/>
            <person name="Zhen C."/>
            <person name="Liu W."/>
        </authorList>
    </citation>
    <scope>NUCLEOTIDE SEQUENCE [LARGE SCALE GENOMIC DNA]</scope>
    <source>
        <strain evidence="2 3">S1-65</strain>
    </source>
</reference>
<evidence type="ECO:0000313" key="3">
    <source>
        <dbReference type="Proteomes" id="UP000661077"/>
    </source>
</evidence>
<gene>
    <name evidence="2" type="ORF">JM946_05910</name>
</gene>
<organism evidence="2 3">
    <name type="scientific">Steroidobacter gossypii</name>
    <dbReference type="NCBI Taxonomy" id="2805490"/>
    <lineage>
        <taxon>Bacteria</taxon>
        <taxon>Pseudomonadati</taxon>
        <taxon>Pseudomonadota</taxon>
        <taxon>Gammaproteobacteria</taxon>
        <taxon>Steroidobacterales</taxon>
        <taxon>Steroidobacteraceae</taxon>
        <taxon>Steroidobacter</taxon>
    </lineage>
</organism>
<proteinExistence type="predicted"/>
<dbReference type="InterPro" id="IPR023210">
    <property type="entry name" value="NADP_OxRdtase_dom"/>
</dbReference>
<dbReference type="EMBL" id="JAEVLS010000001">
    <property type="protein sequence ID" value="MBM0104270.1"/>
    <property type="molecule type" value="Genomic_DNA"/>
</dbReference>
<dbReference type="RefSeq" id="WP_203166214.1">
    <property type="nucleotide sequence ID" value="NZ_JAEVLS010000001.1"/>
</dbReference>
<feature type="domain" description="NADP-dependent oxidoreductase" evidence="1">
    <location>
        <begin position="63"/>
        <end position="315"/>
    </location>
</feature>